<dbReference type="PANTHER" id="PTHR14429:SF22">
    <property type="entry name" value="AGAP013055-PA"/>
    <property type="match status" value="1"/>
</dbReference>
<keyword evidence="3" id="KW-1185">Reference proteome</keyword>
<dbReference type="PANTHER" id="PTHR14429">
    <property type="entry name" value="FIBROSIN FAMILY MEMBER"/>
    <property type="match status" value="1"/>
</dbReference>
<dbReference type="InterPro" id="IPR023246">
    <property type="entry name" value="AUTS2"/>
</dbReference>
<feature type="region of interest" description="Disordered" evidence="2">
    <location>
        <begin position="307"/>
        <end position="398"/>
    </location>
</feature>
<feature type="region of interest" description="Disordered" evidence="2">
    <location>
        <begin position="123"/>
        <end position="152"/>
    </location>
</feature>
<feature type="compositionally biased region" description="Low complexity" evidence="2">
    <location>
        <begin position="370"/>
        <end position="380"/>
    </location>
</feature>
<reference evidence="4" key="1">
    <citation type="submission" date="2025-08" db="UniProtKB">
        <authorList>
            <consortium name="RefSeq"/>
        </authorList>
    </citation>
    <scope>IDENTIFICATION</scope>
    <source>
        <tissue evidence="4">Whole organism</tissue>
    </source>
</reference>
<feature type="region of interest" description="Disordered" evidence="2">
    <location>
        <begin position="459"/>
        <end position="499"/>
    </location>
</feature>
<feature type="compositionally biased region" description="Polar residues" evidence="2">
    <location>
        <begin position="620"/>
        <end position="638"/>
    </location>
</feature>
<dbReference type="RefSeq" id="XP_017872763.1">
    <property type="nucleotide sequence ID" value="XM_018017274.1"/>
</dbReference>
<sequence length="764" mass="80438">MDVTTTNQTAKPVINSLAEGNVLQESVDLLTQRGSVQEILPVLSADVSVNKNKRQNEASPLSIVPTPVDIPNTSALATIGISNTSSVGLSLPPPKSNLNVTESSSDAALLSCLLPAPASFSSAGIRATSTPPPHSSSGQTGPAQLAPAPCASDFDSDTELSVVAAATTTVITTTIDHSTTSSASTVASTPVQTALLATANGHANSSNSNSCQQLSLITKQQRQQKRRRERAQRLQAERDNRCGLSALSGTLIGGSVGVGVGLGINAATGSSNTGMIGSVTAPTILIGSSSSLGPGNSMLYHLNSAGSMGEDSNNSNGNFTSSSNGSNNLLPPTDSIASLLLNPPHSPECNSGLMATPSDSEGESLDEDLLSTSSSSTLLLPRDKPPPRPPPPVRRKLPRSPVLEEEIIDGFAILEFKTYEDLEFAIKLGQKRKEKRLSALEELTCTYSIEEMKMPKIIDTGQPHPLRTTNSSNLSSASNNNLKESNHHQHRSVNVGSGSGGTIVATANTISTNNNSTNNNSNRIYNMPMSSIPDTEAVKWVGDPYGQQQEKLASKENQISSSQHLNHVIQSNNSVMNISNTPVAGTVNTVTVSCILEEHIEKLSTGAVVPHIELSDNRNENSSGGTSQDTINNDSQPKSDVAEYINMKDTKSTDASPMNNRLSTMLSSCSKAILKNVESSETDANAETVAEGLKLEIEDYAIETAKVLAASILLNKDTDPNGSFTDVSNHCTISKKETNICDKAIGGNKVSDNQQTVKFCRLNI</sequence>
<evidence type="ECO:0000313" key="4">
    <source>
        <dbReference type="RefSeq" id="XP_017872763.1"/>
    </source>
</evidence>
<feature type="compositionally biased region" description="Acidic residues" evidence="2">
    <location>
        <begin position="360"/>
        <end position="369"/>
    </location>
</feature>
<evidence type="ECO:0000256" key="1">
    <source>
        <dbReference type="ARBA" id="ARBA00022553"/>
    </source>
</evidence>
<protein>
    <submittedName>
        <fullName evidence="4">AAC-rich mRNA clone AAC11 protein-like isoform X2</fullName>
    </submittedName>
</protein>
<keyword evidence="1" id="KW-0597">Phosphoprotein</keyword>
<feature type="region of interest" description="Disordered" evidence="2">
    <location>
        <begin position="615"/>
        <end position="639"/>
    </location>
</feature>
<dbReference type="Proteomes" id="UP000694904">
    <property type="component" value="Unplaced"/>
</dbReference>
<feature type="compositionally biased region" description="Low complexity" evidence="2">
    <location>
        <begin position="312"/>
        <end position="328"/>
    </location>
</feature>
<accession>A0ABM1PZX7</accession>
<evidence type="ECO:0000313" key="3">
    <source>
        <dbReference type="Proteomes" id="UP000694904"/>
    </source>
</evidence>
<dbReference type="GeneID" id="108620369"/>
<gene>
    <name evidence="4" type="primary">LOC108620369</name>
</gene>
<proteinExistence type="predicted"/>
<feature type="compositionally biased region" description="Low complexity" evidence="2">
    <location>
        <begin position="470"/>
        <end position="483"/>
    </location>
</feature>
<organism evidence="3 4">
    <name type="scientific">Drosophila arizonae</name>
    <name type="common">Fruit fly</name>
    <dbReference type="NCBI Taxonomy" id="7263"/>
    <lineage>
        <taxon>Eukaryota</taxon>
        <taxon>Metazoa</taxon>
        <taxon>Ecdysozoa</taxon>
        <taxon>Arthropoda</taxon>
        <taxon>Hexapoda</taxon>
        <taxon>Insecta</taxon>
        <taxon>Pterygota</taxon>
        <taxon>Neoptera</taxon>
        <taxon>Endopterygota</taxon>
        <taxon>Diptera</taxon>
        <taxon>Brachycera</taxon>
        <taxon>Muscomorpha</taxon>
        <taxon>Ephydroidea</taxon>
        <taxon>Drosophilidae</taxon>
        <taxon>Drosophila</taxon>
    </lineage>
</organism>
<evidence type="ECO:0000256" key="2">
    <source>
        <dbReference type="SAM" id="MobiDB-lite"/>
    </source>
</evidence>
<name>A0ABM1PZX7_DROAR</name>